<dbReference type="Gene3D" id="1.20.990.10">
    <property type="entry name" value="NADPH-cytochrome p450 Reductase, Chain A, domain 3"/>
    <property type="match status" value="1"/>
</dbReference>
<evidence type="ECO:0000256" key="12">
    <source>
        <dbReference type="ARBA" id="ARBA00023797"/>
    </source>
</evidence>
<accession>A0A8H7UEB4</accession>
<dbReference type="InterPro" id="IPR008254">
    <property type="entry name" value="Flavodoxin/NO_synth"/>
</dbReference>
<keyword evidence="7" id="KW-0479">Metal-binding</keyword>
<keyword evidence="4" id="KW-0813">Transport</keyword>
<dbReference type="InterPro" id="IPR039261">
    <property type="entry name" value="FNR_nucleotide-bd"/>
</dbReference>
<evidence type="ECO:0000256" key="7">
    <source>
        <dbReference type="ARBA" id="ARBA00022723"/>
    </source>
</evidence>
<dbReference type="InterPro" id="IPR017972">
    <property type="entry name" value="Cyt_P450_CS"/>
</dbReference>
<evidence type="ECO:0000256" key="5">
    <source>
        <dbReference type="ARBA" id="ARBA00022630"/>
    </source>
</evidence>
<dbReference type="PROSITE" id="PS51384">
    <property type="entry name" value="FAD_FR"/>
    <property type="match status" value="1"/>
</dbReference>
<keyword evidence="8" id="KW-0274">FAD</keyword>
<evidence type="ECO:0000259" key="15">
    <source>
        <dbReference type="PROSITE" id="PS51384"/>
    </source>
</evidence>
<keyword evidence="17" id="KW-1185">Reference proteome</keyword>
<dbReference type="PRINTS" id="PR00369">
    <property type="entry name" value="FLAVODOXIN"/>
</dbReference>
<evidence type="ECO:0000256" key="4">
    <source>
        <dbReference type="ARBA" id="ARBA00022448"/>
    </source>
</evidence>
<dbReference type="OrthoDB" id="1470350at2759"/>
<dbReference type="InterPro" id="IPR001094">
    <property type="entry name" value="Flavdoxin-like"/>
</dbReference>
<evidence type="ECO:0000313" key="16">
    <source>
        <dbReference type="EMBL" id="KAG2176304.1"/>
    </source>
</evidence>
<dbReference type="AlphaFoldDB" id="A0A8H7UEB4"/>
<keyword evidence="5" id="KW-0285">Flavoprotein</keyword>
<dbReference type="InterPro" id="IPR017927">
    <property type="entry name" value="FAD-bd_FR_type"/>
</dbReference>
<dbReference type="EC" id="1.6.2.4" evidence="12"/>
<dbReference type="Gene3D" id="3.40.50.80">
    <property type="entry name" value="Nucleotide-binding domain of ferredoxin-NADP reductase (FNR) module"/>
    <property type="match status" value="1"/>
</dbReference>
<dbReference type="GO" id="GO:0004497">
    <property type="term" value="F:monooxygenase activity"/>
    <property type="evidence" value="ECO:0007669"/>
    <property type="project" value="InterPro"/>
</dbReference>
<dbReference type="PANTHER" id="PTHR19384:SF17">
    <property type="entry name" value="NADPH--CYTOCHROME P450 REDUCTASE"/>
    <property type="match status" value="1"/>
</dbReference>
<dbReference type="SUPFAM" id="SSF52343">
    <property type="entry name" value="Ferredoxin reductase-like, C-terminal NADP-linked domain"/>
    <property type="match status" value="1"/>
</dbReference>
<evidence type="ECO:0000256" key="2">
    <source>
        <dbReference type="ARBA" id="ARBA00001974"/>
    </source>
</evidence>
<dbReference type="InterPro" id="IPR029039">
    <property type="entry name" value="Flavoprotein-like_sf"/>
</dbReference>
<keyword evidence="9" id="KW-0521">NADP</keyword>
<dbReference type="PROSITE" id="PS50902">
    <property type="entry name" value="FLAVODOXIN_LIKE"/>
    <property type="match status" value="1"/>
</dbReference>
<proteinExistence type="inferred from homology"/>
<comment type="caution">
    <text evidence="16">The sequence shown here is derived from an EMBL/GenBank/DDBJ whole genome shotgun (WGS) entry which is preliminary data.</text>
</comment>
<comment type="cofactor">
    <cofactor evidence="1">
        <name>FMN</name>
        <dbReference type="ChEBI" id="CHEBI:58210"/>
    </cofactor>
</comment>
<dbReference type="Pfam" id="PF00175">
    <property type="entry name" value="NAD_binding_1"/>
    <property type="match status" value="1"/>
</dbReference>
<dbReference type="SUPFAM" id="SSF52218">
    <property type="entry name" value="Flavoproteins"/>
    <property type="match status" value="1"/>
</dbReference>
<keyword evidence="11" id="KW-0408">Iron</keyword>
<reference evidence="16" key="1">
    <citation type="submission" date="2020-12" db="EMBL/GenBank/DDBJ databases">
        <title>Metabolic potential, ecology and presence of endohyphal bacteria is reflected in genomic diversity of Mucoromycotina.</title>
        <authorList>
            <person name="Muszewska A."/>
            <person name="Okrasinska A."/>
            <person name="Steczkiewicz K."/>
            <person name="Drgas O."/>
            <person name="Orlowska M."/>
            <person name="Perlinska-Lenart U."/>
            <person name="Aleksandrzak-Piekarczyk T."/>
            <person name="Szatraj K."/>
            <person name="Zielenkiewicz U."/>
            <person name="Pilsyk S."/>
            <person name="Malc E."/>
            <person name="Mieczkowski P."/>
            <person name="Kruszewska J.S."/>
            <person name="Biernat P."/>
            <person name="Pawlowska J."/>
        </authorList>
    </citation>
    <scope>NUCLEOTIDE SEQUENCE</scope>
    <source>
        <strain evidence="16">WA0000067209</strain>
    </source>
</reference>
<organism evidence="16 17">
    <name type="scientific">Mortierella isabellina</name>
    <name type="common">Filamentous fungus</name>
    <name type="synonym">Umbelopsis isabellina</name>
    <dbReference type="NCBI Taxonomy" id="91625"/>
    <lineage>
        <taxon>Eukaryota</taxon>
        <taxon>Fungi</taxon>
        <taxon>Fungi incertae sedis</taxon>
        <taxon>Mucoromycota</taxon>
        <taxon>Mucoromycotina</taxon>
        <taxon>Umbelopsidomycetes</taxon>
        <taxon>Umbelopsidales</taxon>
        <taxon>Umbelopsidaceae</taxon>
        <taxon>Umbelopsis</taxon>
    </lineage>
</organism>
<dbReference type="InterPro" id="IPR023173">
    <property type="entry name" value="NADPH_Cyt_P450_Rdtase_alpha"/>
</dbReference>
<comment type="cofactor">
    <cofactor evidence="2">
        <name>FAD</name>
        <dbReference type="ChEBI" id="CHEBI:57692"/>
    </cofactor>
</comment>
<comment type="catalytic activity">
    <reaction evidence="13">
        <text>2 oxidized [cytochrome P450] + NADPH = 2 reduced [cytochrome P450] + NADP(+) + H(+)</text>
        <dbReference type="Rhea" id="RHEA:24040"/>
        <dbReference type="Rhea" id="RHEA-COMP:14627"/>
        <dbReference type="Rhea" id="RHEA-COMP:14628"/>
        <dbReference type="ChEBI" id="CHEBI:15378"/>
        <dbReference type="ChEBI" id="CHEBI:55376"/>
        <dbReference type="ChEBI" id="CHEBI:57783"/>
        <dbReference type="ChEBI" id="CHEBI:58349"/>
        <dbReference type="ChEBI" id="CHEBI:60344"/>
        <dbReference type="EC" id="1.6.2.4"/>
    </reaction>
</comment>
<dbReference type="SUPFAM" id="SSF48264">
    <property type="entry name" value="Cytochrome P450"/>
    <property type="match status" value="1"/>
</dbReference>
<dbReference type="Pfam" id="PF00258">
    <property type="entry name" value="Flavodoxin_1"/>
    <property type="match status" value="1"/>
</dbReference>
<evidence type="ECO:0000256" key="11">
    <source>
        <dbReference type="ARBA" id="ARBA00023004"/>
    </source>
</evidence>
<dbReference type="InterPro" id="IPR003097">
    <property type="entry name" value="CysJ-like_FAD-binding"/>
</dbReference>
<dbReference type="GO" id="GO:0005506">
    <property type="term" value="F:iron ion binding"/>
    <property type="evidence" value="ECO:0007669"/>
    <property type="project" value="InterPro"/>
</dbReference>
<dbReference type="GO" id="GO:0005829">
    <property type="term" value="C:cytosol"/>
    <property type="evidence" value="ECO:0007669"/>
    <property type="project" value="TreeGrafter"/>
</dbReference>
<evidence type="ECO:0000313" key="17">
    <source>
        <dbReference type="Proteomes" id="UP000654370"/>
    </source>
</evidence>
<dbReference type="InterPro" id="IPR001433">
    <property type="entry name" value="OxRdtase_FAD/NAD-bd"/>
</dbReference>
<dbReference type="Gene3D" id="3.40.50.360">
    <property type="match status" value="1"/>
</dbReference>
<protein>
    <recommendedName>
        <fullName evidence="12">NADPH--hemoprotein reductase</fullName>
        <ecNumber evidence="12">1.6.2.4</ecNumber>
    </recommendedName>
</protein>
<evidence type="ECO:0000256" key="6">
    <source>
        <dbReference type="ARBA" id="ARBA00022643"/>
    </source>
</evidence>
<dbReference type="Proteomes" id="UP000654370">
    <property type="component" value="Unassembled WGS sequence"/>
</dbReference>
<dbReference type="Pfam" id="PF00667">
    <property type="entry name" value="FAD_binding_1"/>
    <property type="match status" value="1"/>
</dbReference>
<dbReference type="InterPro" id="IPR017938">
    <property type="entry name" value="Riboflavin_synthase-like_b-brl"/>
</dbReference>
<evidence type="ECO:0000256" key="8">
    <source>
        <dbReference type="ARBA" id="ARBA00022827"/>
    </source>
</evidence>
<dbReference type="GO" id="GO:0020037">
    <property type="term" value="F:heme binding"/>
    <property type="evidence" value="ECO:0007669"/>
    <property type="project" value="InterPro"/>
</dbReference>
<sequence length="1188" mass="133213">MSTTTLIVAIKGTDNVERDGAIVRLEAGANMETLRSRIAEKLAIANGIEELILEDTNGDSLTTIDQVCKQQTVYVNLADQVKLPAVPAGTLPYFGNLYQLLPDMLAGWRKLFDEYGPVVKVNLLGNEIIGTNDPAVAELWVKESEYFTKKIYGGLQEVKAFGGQGLFTTDSDDMDWKLAHKLLMPAFSPRAMKAYQHEMSVIGQQTVKVFQQYSPDEEVEILHWTTNLTFETIGKVGFGYDFNLVDDRYADNHPFIDAMGYCLKQSFARGTQSKIIKYLPLEVNRRYDRSLNLMHSVVDEVITERKSHPHASEDNKDLLDFMLTARDENNLGLSDENIRDQVITFLIAGHETTSNTLAWTLYELSRHPEIEQKILQEVVNLGITPDSLPTSEQSSGMKYTYQVLKETLRMYSPLRALAKYCKKDMVVPGGYQIKAGDRVAVQLNSLHYNEKIYPNPAQYDPNRWTPEEEQKRSRFAWLPFSTGPRSCIGMALALQEAKTVLAMILLKFRFVYDGPPIGYDPKSPTIRPLNLMMRIVPRDKLPSPTADNKLTPVGSPNLNKAQMAMPTAATNVGTAELPPVFFLFGTQTGTAQDYASQLASQAKSFGFKDITLCEMDKWEVLQSGRYNGAKKEKDTRALVVICTATYNGSPPDSAENFDKFISDTSKDDDLPLNGILYAVFGLGNRNWRTYQQFPIKCDSRLDELGGERFYDLGSGNADKDMDGEFHDWSAHFWTHTLTYYGIATQEGSLVPGQKTTEDPTSGLEIRFIPPSESEAWNKADKNVNGDYNAEIQVNRELQNVERSKRSTRHIEIDISKLQSPDTDKHRYITGDHLEVYPENADNVVETIALGFGLILDSVFEITSVDKSTVSSRSLAACITGPCTVRNALKYYADIYSAPSRYLLAFFAARLQNTHPDVATSFSDVIVPGEKGQKAYNEFIQKYRNLLDLQRGFPLKELDLKEFLCATSVMQPRRYSIASSPLKAKDTAYLAVGVVDDIIANRHYYGLASGYLARSQPPTPLRARIKSSKSTFGLPENPETPIIMIGAGTGISPFMGFMQEREVLKSKAEAHLFFGCRHPDEDFIYRSVFEGYEKSGVITKLYPAFSRLGEDNPRKYVQHQLMANAGKIWTLLTNGANVYVCGSGPMSKDVRRSFELMAKSFGGAQNDDEACEKLMEFMSAGRYNEDVWG</sequence>
<name>A0A8H7UEB4_MORIS</name>
<feature type="domain" description="Flavodoxin-like" evidence="14">
    <location>
        <begin position="580"/>
        <end position="733"/>
    </location>
</feature>
<dbReference type="SUPFAM" id="SSF63380">
    <property type="entry name" value="Riboflavin synthase domain-like"/>
    <property type="match status" value="1"/>
</dbReference>
<dbReference type="GO" id="GO:0050660">
    <property type="term" value="F:flavin adenine dinucleotide binding"/>
    <property type="evidence" value="ECO:0007669"/>
    <property type="project" value="TreeGrafter"/>
</dbReference>
<evidence type="ECO:0000256" key="9">
    <source>
        <dbReference type="ARBA" id="ARBA00022857"/>
    </source>
</evidence>
<evidence type="ECO:0000256" key="10">
    <source>
        <dbReference type="ARBA" id="ARBA00023002"/>
    </source>
</evidence>
<dbReference type="Gene3D" id="1.10.630.10">
    <property type="entry name" value="Cytochrome P450"/>
    <property type="match status" value="1"/>
</dbReference>
<dbReference type="InterPro" id="IPR001128">
    <property type="entry name" value="Cyt_P450"/>
</dbReference>
<dbReference type="InterPro" id="IPR036396">
    <property type="entry name" value="Cyt_P450_sf"/>
</dbReference>
<feature type="domain" description="FAD-binding FR-type" evidence="15">
    <location>
        <begin position="784"/>
        <end position="1034"/>
    </location>
</feature>
<dbReference type="PRINTS" id="PR00371">
    <property type="entry name" value="FPNCR"/>
</dbReference>
<dbReference type="EMBL" id="JAEPQZ010000010">
    <property type="protein sequence ID" value="KAG2176304.1"/>
    <property type="molecule type" value="Genomic_DNA"/>
</dbReference>
<gene>
    <name evidence="16" type="ORF">INT43_005538</name>
</gene>
<keyword evidence="6" id="KW-0288">FMN</keyword>
<dbReference type="PROSITE" id="PS00086">
    <property type="entry name" value="CYTOCHROME_P450"/>
    <property type="match status" value="1"/>
</dbReference>
<dbReference type="Pfam" id="PF00067">
    <property type="entry name" value="p450"/>
    <property type="match status" value="1"/>
</dbReference>
<evidence type="ECO:0000256" key="3">
    <source>
        <dbReference type="ARBA" id="ARBA00010018"/>
    </source>
</evidence>
<keyword evidence="10" id="KW-0560">Oxidoreductase</keyword>
<dbReference type="Gene3D" id="2.40.30.10">
    <property type="entry name" value="Translation factors"/>
    <property type="match status" value="1"/>
</dbReference>
<evidence type="ECO:0000256" key="1">
    <source>
        <dbReference type="ARBA" id="ARBA00001917"/>
    </source>
</evidence>
<comment type="similarity">
    <text evidence="3">In the N-terminal section; belongs to the cytochrome P450 family.</text>
</comment>
<evidence type="ECO:0000259" key="14">
    <source>
        <dbReference type="PROSITE" id="PS50902"/>
    </source>
</evidence>
<dbReference type="PANTHER" id="PTHR19384">
    <property type="entry name" value="NITRIC OXIDE SYNTHASE-RELATED"/>
    <property type="match status" value="1"/>
</dbReference>
<evidence type="ECO:0000256" key="13">
    <source>
        <dbReference type="ARBA" id="ARBA00049342"/>
    </source>
</evidence>
<dbReference type="GO" id="GO:0003958">
    <property type="term" value="F:NADPH-hemoprotein reductase activity"/>
    <property type="evidence" value="ECO:0007669"/>
    <property type="project" value="UniProtKB-EC"/>
</dbReference>
<dbReference type="GO" id="GO:0016705">
    <property type="term" value="F:oxidoreductase activity, acting on paired donors, with incorporation or reduction of molecular oxygen"/>
    <property type="evidence" value="ECO:0007669"/>
    <property type="project" value="InterPro"/>
</dbReference>
<dbReference type="InterPro" id="IPR001709">
    <property type="entry name" value="Flavoprot_Pyr_Nucl_cyt_Rdtase"/>
</dbReference>
<dbReference type="GO" id="GO:0010181">
    <property type="term" value="F:FMN binding"/>
    <property type="evidence" value="ECO:0007669"/>
    <property type="project" value="InterPro"/>
</dbReference>